<name>A0A9J5YU94_SOLCO</name>
<dbReference type="AlphaFoldDB" id="A0A9J5YU94"/>
<dbReference type="Proteomes" id="UP000824120">
    <property type="component" value="Chromosome 6"/>
</dbReference>
<accession>A0A9J5YU94</accession>
<evidence type="ECO:0000313" key="2">
    <source>
        <dbReference type="EMBL" id="KAG5603375.1"/>
    </source>
</evidence>
<protein>
    <submittedName>
        <fullName evidence="2">Uncharacterized protein</fullName>
    </submittedName>
</protein>
<reference evidence="2 3" key="1">
    <citation type="submission" date="2020-09" db="EMBL/GenBank/DDBJ databases">
        <title>De no assembly of potato wild relative species, Solanum commersonii.</title>
        <authorList>
            <person name="Cho K."/>
        </authorList>
    </citation>
    <scope>NUCLEOTIDE SEQUENCE [LARGE SCALE GENOMIC DNA]</scope>
    <source>
        <strain evidence="2">LZ3.2</strain>
        <tissue evidence="2">Leaf</tissue>
    </source>
</reference>
<sequence>MYLSDTLVHSEVSNEFNKERKRRTSNRHPELTRHSSNSPFCLSGPNVLVLVPRFWKLQYETITRHIQLAVRNHAEEESSKHVTIADGGVLLPNPEMTWLFSFLFQT</sequence>
<dbReference type="EMBL" id="JACXVP010000006">
    <property type="protein sequence ID" value="KAG5603375.1"/>
    <property type="molecule type" value="Genomic_DNA"/>
</dbReference>
<evidence type="ECO:0000256" key="1">
    <source>
        <dbReference type="SAM" id="MobiDB-lite"/>
    </source>
</evidence>
<organism evidence="2 3">
    <name type="scientific">Solanum commersonii</name>
    <name type="common">Commerson's wild potato</name>
    <name type="synonym">Commerson's nightshade</name>
    <dbReference type="NCBI Taxonomy" id="4109"/>
    <lineage>
        <taxon>Eukaryota</taxon>
        <taxon>Viridiplantae</taxon>
        <taxon>Streptophyta</taxon>
        <taxon>Embryophyta</taxon>
        <taxon>Tracheophyta</taxon>
        <taxon>Spermatophyta</taxon>
        <taxon>Magnoliopsida</taxon>
        <taxon>eudicotyledons</taxon>
        <taxon>Gunneridae</taxon>
        <taxon>Pentapetalae</taxon>
        <taxon>asterids</taxon>
        <taxon>lamiids</taxon>
        <taxon>Solanales</taxon>
        <taxon>Solanaceae</taxon>
        <taxon>Solanoideae</taxon>
        <taxon>Solaneae</taxon>
        <taxon>Solanum</taxon>
    </lineage>
</organism>
<gene>
    <name evidence="2" type="ORF">H5410_034745</name>
</gene>
<proteinExistence type="predicted"/>
<feature type="region of interest" description="Disordered" evidence="1">
    <location>
        <begin position="1"/>
        <end position="37"/>
    </location>
</feature>
<evidence type="ECO:0000313" key="3">
    <source>
        <dbReference type="Proteomes" id="UP000824120"/>
    </source>
</evidence>
<keyword evidence="3" id="KW-1185">Reference proteome</keyword>
<comment type="caution">
    <text evidence="2">The sequence shown here is derived from an EMBL/GenBank/DDBJ whole genome shotgun (WGS) entry which is preliminary data.</text>
</comment>